<reference evidence="7 8" key="1">
    <citation type="submission" date="2021-03" db="EMBL/GenBank/DDBJ databases">
        <title>novel species isolated from a fishpond in China.</title>
        <authorList>
            <person name="Lu H."/>
            <person name="Cai Z."/>
        </authorList>
    </citation>
    <scope>NUCLEOTIDE SEQUENCE [LARGE SCALE GENOMIC DNA]</scope>
    <source>
        <strain evidence="7 8">YJ13C</strain>
    </source>
</reference>
<dbReference type="Gene3D" id="3.30.200.20">
    <property type="entry name" value="Phosphorylase Kinase, domain 1"/>
    <property type="match status" value="1"/>
</dbReference>
<keyword evidence="2" id="KW-0808">Transferase</keyword>
<evidence type="ECO:0000313" key="8">
    <source>
        <dbReference type="Proteomes" id="UP000664480"/>
    </source>
</evidence>
<evidence type="ECO:0000256" key="5">
    <source>
        <dbReference type="ARBA" id="ARBA00022840"/>
    </source>
</evidence>
<feature type="domain" description="Aminoglycoside phosphotransferase" evidence="6">
    <location>
        <begin position="31"/>
        <end position="271"/>
    </location>
</feature>
<protein>
    <submittedName>
        <fullName evidence="7">Phosphotransferase</fullName>
    </submittedName>
</protein>
<comment type="similarity">
    <text evidence="1">Belongs to the methylthioribose kinase family.</text>
</comment>
<name>A0ABS3CJM7_9BACT</name>
<comment type="caution">
    <text evidence="7">The sequence shown here is derived from an EMBL/GenBank/DDBJ whole genome shotgun (WGS) entry which is preliminary data.</text>
</comment>
<proteinExistence type="inferred from homology"/>
<gene>
    <name evidence="7" type="ORF">J0A69_13370</name>
</gene>
<evidence type="ECO:0000256" key="1">
    <source>
        <dbReference type="ARBA" id="ARBA00010165"/>
    </source>
</evidence>
<dbReference type="EMBL" id="JAFKCU010000003">
    <property type="protein sequence ID" value="MBN7816430.1"/>
    <property type="molecule type" value="Genomic_DNA"/>
</dbReference>
<keyword evidence="5" id="KW-0067">ATP-binding</keyword>
<dbReference type="Gene3D" id="3.90.1200.10">
    <property type="match status" value="1"/>
</dbReference>
<dbReference type="SUPFAM" id="SSF56112">
    <property type="entry name" value="Protein kinase-like (PK-like)"/>
    <property type="match status" value="1"/>
</dbReference>
<evidence type="ECO:0000256" key="2">
    <source>
        <dbReference type="ARBA" id="ARBA00022679"/>
    </source>
</evidence>
<evidence type="ECO:0000313" key="7">
    <source>
        <dbReference type="EMBL" id="MBN7816430.1"/>
    </source>
</evidence>
<keyword evidence="3" id="KW-0547">Nucleotide-binding</keyword>
<dbReference type="RefSeq" id="WP_206587108.1">
    <property type="nucleotide sequence ID" value="NZ_JAFKCU010000003.1"/>
</dbReference>
<dbReference type="Pfam" id="PF01636">
    <property type="entry name" value="APH"/>
    <property type="match status" value="1"/>
</dbReference>
<sequence length="321" mass="36706">MINLEDKTSIEELKNIPVWGPEEKLISANPAGESNMNVVLRVKTNERSVIIKQSKSFVRKYPQIKAPIERIGIEHAFYTAVGKNATLKNYSPKVLNYLPDQYLLVTEDLGEGSDFSALYSGNFQLKKQEIQSLCDYLNSLHELELKDFPDNQAMKVLNHEHIFYFPFMEENGFDLDSVQAGLQELSLRFKKNQALKRKIEELGKRYLGQGETLLHGDFYPGSWLQTSQGIKIIDPEFGFMGDPEFDLGVLLAHLDLSQQSEELKNEFLKQYIQPLSPKLLDQFHGVEILRRLIGIAQLPVNLSLEQKEALMEKASRLILGY</sequence>
<accession>A0ABS3CJM7</accession>
<dbReference type="PANTHER" id="PTHR34273">
    <property type="entry name" value="METHYLTHIORIBOSE KINASE"/>
    <property type="match status" value="1"/>
</dbReference>
<dbReference type="InterPro" id="IPR011009">
    <property type="entry name" value="Kinase-like_dom_sf"/>
</dbReference>
<evidence type="ECO:0000256" key="4">
    <source>
        <dbReference type="ARBA" id="ARBA00022777"/>
    </source>
</evidence>
<dbReference type="PANTHER" id="PTHR34273:SF2">
    <property type="entry name" value="METHYLTHIORIBOSE KINASE"/>
    <property type="match status" value="1"/>
</dbReference>
<keyword evidence="8" id="KW-1185">Reference proteome</keyword>
<evidence type="ECO:0000259" key="6">
    <source>
        <dbReference type="Pfam" id="PF01636"/>
    </source>
</evidence>
<organism evidence="7 8">
    <name type="scientific">Algoriphagus pacificus</name>
    <dbReference type="NCBI Taxonomy" id="2811234"/>
    <lineage>
        <taxon>Bacteria</taxon>
        <taxon>Pseudomonadati</taxon>
        <taxon>Bacteroidota</taxon>
        <taxon>Cytophagia</taxon>
        <taxon>Cytophagales</taxon>
        <taxon>Cyclobacteriaceae</taxon>
        <taxon>Algoriphagus</taxon>
    </lineage>
</organism>
<keyword evidence="4" id="KW-0418">Kinase</keyword>
<evidence type="ECO:0000256" key="3">
    <source>
        <dbReference type="ARBA" id="ARBA00022741"/>
    </source>
</evidence>
<dbReference type="InterPro" id="IPR002575">
    <property type="entry name" value="Aminoglycoside_PTrfase"/>
</dbReference>
<dbReference type="Proteomes" id="UP000664480">
    <property type="component" value="Unassembled WGS sequence"/>
</dbReference>